<keyword evidence="4 7" id="KW-0812">Transmembrane</keyword>
<proteinExistence type="inferred from homology"/>
<keyword evidence="2 7" id="KW-1003">Cell membrane</keyword>
<keyword evidence="6 7" id="KW-0472">Membrane</keyword>
<dbReference type="NCBIfam" id="TIGR00544">
    <property type="entry name" value="lgt"/>
    <property type="match status" value="1"/>
</dbReference>
<keyword evidence="10" id="KW-1185">Reference proteome</keyword>
<protein>
    <recommendedName>
        <fullName evidence="7">Phosphatidylglycerol--prolipoprotein diacylglyceryl transferase</fullName>
        <ecNumber evidence="7">2.5.1.145</ecNumber>
    </recommendedName>
</protein>
<feature type="transmembrane region" description="Helical" evidence="7">
    <location>
        <begin position="212"/>
        <end position="231"/>
    </location>
</feature>
<dbReference type="EC" id="2.5.1.145" evidence="7"/>
<feature type="transmembrane region" description="Helical" evidence="7">
    <location>
        <begin position="24"/>
        <end position="44"/>
    </location>
</feature>
<comment type="similarity">
    <text evidence="1 7">Belongs to the Lgt family.</text>
</comment>
<feature type="binding site" evidence="7">
    <location>
        <position position="141"/>
    </location>
    <ligand>
        <name>a 1,2-diacyl-sn-glycero-3-phospho-(1'-sn-glycerol)</name>
        <dbReference type="ChEBI" id="CHEBI:64716"/>
    </ligand>
</feature>
<gene>
    <name evidence="7 9" type="primary">lgt</name>
    <name evidence="9" type="ORF">ACFPKY_07830</name>
</gene>
<dbReference type="HAMAP" id="MF_01147">
    <property type="entry name" value="Lgt"/>
    <property type="match status" value="1"/>
</dbReference>
<dbReference type="Pfam" id="PF01790">
    <property type="entry name" value="LGT"/>
    <property type="match status" value="1"/>
</dbReference>
<dbReference type="PANTHER" id="PTHR30589:SF0">
    <property type="entry name" value="PHOSPHATIDYLGLYCEROL--PROLIPOPROTEIN DIACYLGLYCERYL TRANSFERASE"/>
    <property type="match status" value="1"/>
</dbReference>
<keyword evidence="3 7" id="KW-0808">Transferase</keyword>
<dbReference type="EMBL" id="JBHSMD010000002">
    <property type="protein sequence ID" value="MFC5493004.1"/>
    <property type="molecule type" value="Genomic_DNA"/>
</dbReference>
<comment type="subcellular location">
    <subcellularLocation>
        <location evidence="7">Cell membrane</location>
        <topology evidence="7">Multi-pass membrane protein</topology>
    </subcellularLocation>
</comment>
<evidence type="ECO:0000256" key="1">
    <source>
        <dbReference type="ARBA" id="ARBA00007150"/>
    </source>
</evidence>
<feature type="transmembrane region" description="Helical" evidence="7">
    <location>
        <begin position="94"/>
        <end position="115"/>
    </location>
</feature>
<organism evidence="9 10">
    <name type="scientific">Nocardioides caricicola</name>
    <dbReference type="NCBI Taxonomy" id="634770"/>
    <lineage>
        <taxon>Bacteria</taxon>
        <taxon>Bacillati</taxon>
        <taxon>Actinomycetota</taxon>
        <taxon>Actinomycetes</taxon>
        <taxon>Propionibacteriales</taxon>
        <taxon>Nocardioidaceae</taxon>
        <taxon>Nocardioides</taxon>
    </lineage>
</organism>
<dbReference type="InterPro" id="IPR001640">
    <property type="entry name" value="Lgt"/>
</dbReference>
<name>A0ABW0MXF7_9ACTN</name>
<evidence type="ECO:0000256" key="2">
    <source>
        <dbReference type="ARBA" id="ARBA00022475"/>
    </source>
</evidence>
<comment type="pathway">
    <text evidence="7">Protein modification; lipoprotein biosynthesis (diacylglyceryl transfer).</text>
</comment>
<feature type="transmembrane region" description="Helical" evidence="7">
    <location>
        <begin position="122"/>
        <end position="140"/>
    </location>
</feature>
<feature type="transmembrane region" description="Helical" evidence="7">
    <location>
        <begin position="182"/>
        <end position="200"/>
    </location>
</feature>
<sequence>MTALSIPSPSDGVWDLGPVPIRGYALAIILGIVAAVWIGERRWVARGGRAGEIQDLAIWAVPFGLVGGRIYHVLTDSELYFGSGGNAIEALYVWRGGLGVWGAIALGAFGVVIGARRAGIKLLPVLDAMAPGVLVAQAIGRWGNWFNQELFGKPTDLPWGLEIDSAHRPAGYADPDLLFHPTFLYESLWCLLGFALVVWADKRFRLGHGRVVALYVMVYTAGRGFIEMLRIDSVELDNVLGLRFNVWTSIVLFVLALAYFVVSARRHPGREEAIYVDGRRDDDVRSETTDEQTDTGQLPG</sequence>
<evidence type="ECO:0000256" key="5">
    <source>
        <dbReference type="ARBA" id="ARBA00022989"/>
    </source>
</evidence>
<comment type="function">
    <text evidence="7">Catalyzes the transfer of the diacylglyceryl group from phosphatidylglycerol to the sulfhydryl group of the N-terminal cysteine of a prolipoprotein, the first step in the formation of mature lipoproteins.</text>
</comment>
<evidence type="ECO:0000256" key="7">
    <source>
        <dbReference type="HAMAP-Rule" id="MF_01147"/>
    </source>
</evidence>
<feature type="region of interest" description="Disordered" evidence="8">
    <location>
        <begin position="281"/>
        <end position="300"/>
    </location>
</feature>
<dbReference type="PANTHER" id="PTHR30589">
    <property type="entry name" value="PROLIPOPROTEIN DIACYLGLYCERYL TRANSFERASE"/>
    <property type="match status" value="1"/>
</dbReference>
<dbReference type="GO" id="GO:0008961">
    <property type="term" value="F:phosphatidylglycerol-prolipoprotein diacylglyceryl transferase activity"/>
    <property type="evidence" value="ECO:0007669"/>
    <property type="project" value="UniProtKB-EC"/>
</dbReference>
<feature type="transmembrane region" description="Helical" evidence="7">
    <location>
        <begin position="56"/>
        <end position="74"/>
    </location>
</feature>
<dbReference type="PROSITE" id="PS01311">
    <property type="entry name" value="LGT"/>
    <property type="match status" value="1"/>
</dbReference>
<dbReference type="RefSeq" id="WP_345172677.1">
    <property type="nucleotide sequence ID" value="NZ_BAABFQ010000003.1"/>
</dbReference>
<feature type="transmembrane region" description="Helical" evidence="7">
    <location>
        <begin position="243"/>
        <end position="262"/>
    </location>
</feature>
<keyword evidence="5 7" id="KW-1133">Transmembrane helix</keyword>
<evidence type="ECO:0000256" key="6">
    <source>
        <dbReference type="ARBA" id="ARBA00023136"/>
    </source>
</evidence>
<evidence type="ECO:0000313" key="9">
    <source>
        <dbReference type="EMBL" id="MFC5493004.1"/>
    </source>
</evidence>
<evidence type="ECO:0000256" key="8">
    <source>
        <dbReference type="SAM" id="MobiDB-lite"/>
    </source>
</evidence>
<evidence type="ECO:0000313" key="10">
    <source>
        <dbReference type="Proteomes" id="UP001595956"/>
    </source>
</evidence>
<evidence type="ECO:0000256" key="4">
    <source>
        <dbReference type="ARBA" id="ARBA00022692"/>
    </source>
</evidence>
<accession>A0ABW0MXF7</accession>
<comment type="caution">
    <text evidence="9">The sequence shown here is derived from an EMBL/GenBank/DDBJ whole genome shotgun (WGS) entry which is preliminary data.</text>
</comment>
<comment type="catalytic activity">
    <reaction evidence="7">
        <text>L-cysteinyl-[prolipoprotein] + a 1,2-diacyl-sn-glycero-3-phospho-(1'-sn-glycerol) = an S-1,2-diacyl-sn-glyceryl-L-cysteinyl-[prolipoprotein] + sn-glycerol 1-phosphate + H(+)</text>
        <dbReference type="Rhea" id="RHEA:56712"/>
        <dbReference type="Rhea" id="RHEA-COMP:14679"/>
        <dbReference type="Rhea" id="RHEA-COMP:14680"/>
        <dbReference type="ChEBI" id="CHEBI:15378"/>
        <dbReference type="ChEBI" id="CHEBI:29950"/>
        <dbReference type="ChEBI" id="CHEBI:57685"/>
        <dbReference type="ChEBI" id="CHEBI:64716"/>
        <dbReference type="ChEBI" id="CHEBI:140658"/>
        <dbReference type="EC" id="2.5.1.145"/>
    </reaction>
</comment>
<evidence type="ECO:0000256" key="3">
    <source>
        <dbReference type="ARBA" id="ARBA00022679"/>
    </source>
</evidence>
<reference evidence="10" key="1">
    <citation type="journal article" date="2019" name="Int. J. Syst. Evol. Microbiol.">
        <title>The Global Catalogue of Microorganisms (GCM) 10K type strain sequencing project: providing services to taxonomists for standard genome sequencing and annotation.</title>
        <authorList>
            <consortium name="The Broad Institute Genomics Platform"/>
            <consortium name="The Broad Institute Genome Sequencing Center for Infectious Disease"/>
            <person name="Wu L."/>
            <person name="Ma J."/>
        </authorList>
    </citation>
    <scope>NUCLEOTIDE SEQUENCE [LARGE SCALE GENOMIC DNA]</scope>
    <source>
        <strain evidence="10">KACC 13778</strain>
    </source>
</reference>
<dbReference type="Proteomes" id="UP001595956">
    <property type="component" value="Unassembled WGS sequence"/>
</dbReference>